<comment type="subcellular location">
    <subcellularLocation>
        <location evidence="1">Endoplasmic reticulum membrane</location>
        <topology evidence="1">Multi-pass membrane protein</topology>
    </subcellularLocation>
</comment>
<dbReference type="AlphaFoldDB" id="B8LL56"/>
<dbReference type="InterPro" id="IPR045033">
    <property type="entry name" value="PILS1/3/4/5/7"/>
</dbReference>
<feature type="transmembrane region" description="Helical" evidence="9">
    <location>
        <begin position="70"/>
        <end position="94"/>
    </location>
</feature>
<keyword evidence="6" id="KW-0927">Auxin signaling pathway</keyword>
<feature type="transmembrane region" description="Helical" evidence="9">
    <location>
        <begin position="301"/>
        <end position="321"/>
    </location>
</feature>
<evidence type="ECO:0000256" key="4">
    <source>
        <dbReference type="ARBA" id="ARBA00022989"/>
    </source>
</evidence>
<name>B8LL56_PICSI</name>
<reference evidence="10" key="1">
    <citation type="submission" date="2007-06" db="EMBL/GenBank/DDBJ databases">
        <title>Full length cDNA sequences from Sitka Spruce (Picea sitchensis).</title>
        <authorList>
            <person name="Ralph S.G."/>
            <person name="Chun H.E."/>
            <person name="Liao N."/>
            <person name="Ali J."/>
            <person name="Reid K."/>
            <person name="Kolosova N."/>
            <person name="Cooper N."/>
            <person name="Cullis C."/>
            <person name="Jancsik S."/>
            <person name="Moore R."/>
            <person name="Mayo M."/>
            <person name="Wagner S."/>
            <person name="Holt R.A."/>
            <person name="Jones S.J.M."/>
            <person name="Marra M.A."/>
            <person name="Ritland C.E."/>
            <person name="Ritland K."/>
            <person name="Bohlmann J."/>
        </authorList>
    </citation>
    <scope>NUCLEOTIDE SEQUENCE</scope>
    <source>
        <tissue evidence="10">Green portion of the leader tissue</tissue>
    </source>
</reference>
<dbReference type="OMA" id="PAICKEN"/>
<dbReference type="GO" id="GO:0009734">
    <property type="term" value="P:auxin-activated signaling pathway"/>
    <property type="evidence" value="ECO:0007669"/>
    <property type="project" value="UniProtKB-KW"/>
</dbReference>
<evidence type="ECO:0000256" key="6">
    <source>
        <dbReference type="ARBA" id="ARBA00023294"/>
    </source>
</evidence>
<dbReference type="Pfam" id="PF03547">
    <property type="entry name" value="Mem_trans"/>
    <property type="match status" value="1"/>
</dbReference>
<evidence type="ECO:0000313" key="10">
    <source>
        <dbReference type="EMBL" id="ABR16386.1"/>
    </source>
</evidence>
<feature type="transmembrane region" description="Helical" evidence="9">
    <location>
        <begin position="6"/>
        <end position="26"/>
    </location>
</feature>
<keyword evidence="5 9" id="KW-0472">Membrane</keyword>
<organism evidence="10">
    <name type="scientific">Picea sitchensis</name>
    <name type="common">Sitka spruce</name>
    <name type="synonym">Pinus sitchensis</name>
    <dbReference type="NCBI Taxonomy" id="3332"/>
    <lineage>
        <taxon>Eukaryota</taxon>
        <taxon>Viridiplantae</taxon>
        <taxon>Streptophyta</taxon>
        <taxon>Embryophyta</taxon>
        <taxon>Tracheophyta</taxon>
        <taxon>Spermatophyta</taxon>
        <taxon>Pinopsida</taxon>
        <taxon>Pinidae</taxon>
        <taxon>Conifers I</taxon>
        <taxon>Pinales</taxon>
        <taxon>Pinaceae</taxon>
        <taxon>Picea</taxon>
    </lineage>
</organism>
<protein>
    <submittedName>
        <fullName evidence="10">Uncharacterized protein</fullName>
    </submittedName>
</protein>
<feature type="transmembrane region" description="Helical" evidence="9">
    <location>
        <begin position="401"/>
        <end position="425"/>
    </location>
</feature>
<keyword evidence="2" id="KW-0813">Transport</keyword>
<dbReference type="EMBL" id="EF676485">
    <property type="protein sequence ID" value="ABR16386.1"/>
    <property type="molecule type" value="mRNA"/>
</dbReference>
<evidence type="ECO:0000256" key="1">
    <source>
        <dbReference type="ARBA" id="ARBA00004477"/>
    </source>
</evidence>
<accession>B8LL56</accession>
<feature type="transmembrane region" description="Helical" evidence="9">
    <location>
        <begin position="146"/>
        <end position="168"/>
    </location>
</feature>
<feature type="transmembrane region" description="Helical" evidence="9">
    <location>
        <begin position="269"/>
        <end position="289"/>
    </location>
</feature>
<feature type="transmembrane region" description="Helical" evidence="9">
    <location>
        <begin position="333"/>
        <end position="353"/>
    </location>
</feature>
<keyword evidence="4 9" id="KW-1133">Transmembrane helix</keyword>
<evidence type="ECO:0000256" key="5">
    <source>
        <dbReference type="ARBA" id="ARBA00023136"/>
    </source>
</evidence>
<dbReference type="GO" id="GO:0005789">
    <property type="term" value="C:endoplasmic reticulum membrane"/>
    <property type="evidence" value="ECO:0007669"/>
    <property type="project" value="UniProtKB-SubCell"/>
</dbReference>
<dbReference type="PANTHER" id="PTHR31651:SF3">
    <property type="entry name" value="PROTEIN PIN-LIKES 7"/>
    <property type="match status" value="1"/>
</dbReference>
<dbReference type="InterPro" id="IPR004776">
    <property type="entry name" value="Mem_transp_PIN-like"/>
</dbReference>
<evidence type="ECO:0000256" key="7">
    <source>
        <dbReference type="ARBA" id="ARBA00025100"/>
    </source>
</evidence>
<feature type="transmembrane region" description="Helical" evidence="9">
    <location>
        <begin position="46"/>
        <end position="64"/>
    </location>
</feature>
<comment type="function">
    <text evidence="7">Involved in cellular auxin homeostasis by regulating auxin metabolism. Regulates intracellular auxin accumulation at the endoplasmic reticulum and thus auxin availability for nuclear auxin signaling.</text>
</comment>
<proteinExistence type="evidence at transcript level"/>
<sequence>MAFWDLLIVASMPVVKILLISGLGAVLSTRYAGVLTEDSLKHVNKVIFVVFTPALMFASLAQSVTFEDLISWWSMPFNVFLTFLFGAILGWIIVKITKPPEYLNGIVVANCCAGNMGNLLLIVVPALCHEKGSPFGEPSVCKLNGIAYASFSMALGSVFIWTYAYSLIRSSSQIHEEKEFKNGLEEKIPNIDYAGETSKLLQTIQIIPEVPSSGGDYPSDKQSASGLVVVNSSSSKKPSCFQAWPRKVKQYMKKTADLLFEELKAPPTIGVIAGFMVGAIPPVNALIVGASAPLRVIQDSISLLGDGAIPGIILLMGGHLVKGLSSSKLRPMIIVLIICAKFVLLPVIGIFVVKGASNLGLLPADPLYHFVLMIQYTVPPAMNIGTMAQLFNVGEQECSVIFFWTYLLAAISLTFWSTVYMWILFS</sequence>
<evidence type="ECO:0000256" key="3">
    <source>
        <dbReference type="ARBA" id="ARBA00022692"/>
    </source>
</evidence>
<evidence type="ECO:0000256" key="2">
    <source>
        <dbReference type="ARBA" id="ARBA00022448"/>
    </source>
</evidence>
<evidence type="ECO:0000256" key="9">
    <source>
        <dbReference type="SAM" id="Phobius"/>
    </source>
</evidence>
<dbReference type="GO" id="GO:0080162">
    <property type="term" value="P:endoplasmic reticulum to cytosol auxin transport"/>
    <property type="evidence" value="ECO:0007669"/>
    <property type="project" value="InterPro"/>
</dbReference>
<keyword evidence="3 9" id="KW-0812">Transmembrane</keyword>
<dbReference type="PANTHER" id="PTHR31651">
    <property type="match status" value="1"/>
</dbReference>
<comment type="similarity">
    <text evidence="8">Belongs to the auxin efflux carrier (TC 2.A.69.2) family.</text>
</comment>
<feature type="transmembrane region" description="Helical" evidence="9">
    <location>
        <begin position="106"/>
        <end position="126"/>
    </location>
</feature>
<evidence type="ECO:0000256" key="8">
    <source>
        <dbReference type="ARBA" id="ARBA00025752"/>
    </source>
</evidence>